<dbReference type="Proteomes" id="UP001497480">
    <property type="component" value="Unassembled WGS sequence"/>
</dbReference>
<accession>A0AAV1XGA3</accession>
<dbReference type="EMBL" id="CAXHTB010000015">
    <property type="protein sequence ID" value="CAL0320601.1"/>
    <property type="molecule type" value="Genomic_DNA"/>
</dbReference>
<evidence type="ECO:0000313" key="1">
    <source>
        <dbReference type="EMBL" id="CAL0320601.1"/>
    </source>
</evidence>
<evidence type="ECO:0000313" key="2">
    <source>
        <dbReference type="Proteomes" id="UP001497480"/>
    </source>
</evidence>
<protein>
    <submittedName>
        <fullName evidence="1">Uncharacterized protein</fullName>
    </submittedName>
</protein>
<organism evidence="1 2">
    <name type="scientific">Lupinus luteus</name>
    <name type="common">European yellow lupine</name>
    <dbReference type="NCBI Taxonomy" id="3873"/>
    <lineage>
        <taxon>Eukaryota</taxon>
        <taxon>Viridiplantae</taxon>
        <taxon>Streptophyta</taxon>
        <taxon>Embryophyta</taxon>
        <taxon>Tracheophyta</taxon>
        <taxon>Spermatophyta</taxon>
        <taxon>Magnoliopsida</taxon>
        <taxon>eudicotyledons</taxon>
        <taxon>Gunneridae</taxon>
        <taxon>Pentapetalae</taxon>
        <taxon>rosids</taxon>
        <taxon>fabids</taxon>
        <taxon>Fabales</taxon>
        <taxon>Fabaceae</taxon>
        <taxon>Papilionoideae</taxon>
        <taxon>50 kb inversion clade</taxon>
        <taxon>genistoids sensu lato</taxon>
        <taxon>core genistoids</taxon>
        <taxon>Genisteae</taxon>
        <taxon>Lupinus</taxon>
    </lineage>
</organism>
<gene>
    <name evidence="1" type="ORF">LLUT_LOCUS21661</name>
</gene>
<name>A0AAV1XGA3_LUPLU</name>
<proteinExistence type="predicted"/>
<comment type="caution">
    <text evidence="1">The sequence shown here is derived from an EMBL/GenBank/DDBJ whole genome shotgun (WGS) entry which is preliminary data.</text>
</comment>
<sequence>MANLEVVWRYQVSGVSFCGNCVVSSWFTPSIGVEGSQCKVFFNHPGKAIFFTSSSLVENEQKTKMGDVEHLRQISDVIICNYSFAGQLF</sequence>
<keyword evidence="2" id="KW-1185">Reference proteome</keyword>
<reference evidence="1 2" key="1">
    <citation type="submission" date="2024-03" db="EMBL/GenBank/DDBJ databases">
        <authorList>
            <person name="Martinez-Hernandez J."/>
        </authorList>
    </citation>
    <scope>NUCLEOTIDE SEQUENCE [LARGE SCALE GENOMIC DNA]</scope>
</reference>
<dbReference type="AlphaFoldDB" id="A0AAV1XGA3"/>